<dbReference type="InterPro" id="IPR043472">
    <property type="entry name" value="Macro_dom-like"/>
</dbReference>
<dbReference type="NCBIfam" id="NF001664">
    <property type="entry name" value="PRK00431.1-6"/>
    <property type="match status" value="1"/>
</dbReference>
<dbReference type="RefSeq" id="WP_200172335.1">
    <property type="nucleotide sequence ID" value="NZ_BAABKQ010000001.1"/>
</dbReference>
<name>A0ABP9D092_9ACTN</name>
<dbReference type="InterPro" id="IPR002589">
    <property type="entry name" value="Macro_dom"/>
</dbReference>
<keyword evidence="3" id="KW-1185">Reference proteome</keyword>
<sequence>MHDGGRGAPVIEVVRGDITRIRVDAVVNAANSSLLGGGGVDGAIHRAGGPRILAACRELLRTSLPDGLPSGQAVATTAGDLPARWVIHTVGPVYDSAGGEHQAALLRSCYADSLAVADGLGARTVAFPLISAGAYGWPVDDAVTQAFSAIRAATTAVEAVTLVAFDEPVAELMRRLRQR</sequence>
<dbReference type="PANTHER" id="PTHR11106:SF27">
    <property type="entry name" value="MACRO DOMAIN-CONTAINING PROTEIN"/>
    <property type="match status" value="1"/>
</dbReference>
<reference evidence="3" key="1">
    <citation type="journal article" date="2019" name="Int. J. Syst. Evol. Microbiol.">
        <title>The Global Catalogue of Microorganisms (GCM) 10K type strain sequencing project: providing services to taxonomists for standard genome sequencing and annotation.</title>
        <authorList>
            <consortium name="The Broad Institute Genomics Platform"/>
            <consortium name="The Broad Institute Genome Sequencing Center for Infectious Disease"/>
            <person name="Wu L."/>
            <person name="Ma J."/>
        </authorList>
    </citation>
    <scope>NUCLEOTIDE SEQUENCE [LARGE SCALE GENOMIC DNA]</scope>
    <source>
        <strain evidence="3">JCM 18542</strain>
    </source>
</reference>
<dbReference type="SUPFAM" id="SSF52949">
    <property type="entry name" value="Macro domain-like"/>
    <property type="match status" value="1"/>
</dbReference>
<dbReference type="PROSITE" id="PS51154">
    <property type="entry name" value="MACRO"/>
    <property type="match status" value="1"/>
</dbReference>
<dbReference type="Pfam" id="PF01661">
    <property type="entry name" value="Macro"/>
    <property type="match status" value="1"/>
</dbReference>
<feature type="domain" description="Macro" evidence="1">
    <location>
        <begin position="1"/>
        <end position="179"/>
    </location>
</feature>
<dbReference type="EMBL" id="BAABKQ010000001">
    <property type="protein sequence ID" value="GAA4822997.1"/>
    <property type="molecule type" value="Genomic_DNA"/>
</dbReference>
<proteinExistence type="predicted"/>
<accession>A0ABP9D092</accession>
<protein>
    <submittedName>
        <fullName evidence="2">O-acetyl-ADP-ribose deacetylase</fullName>
    </submittedName>
</protein>
<evidence type="ECO:0000259" key="1">
    <source>
        <dbReference type="PROSITE" id="PS51154"/>
    </source>
</evidence>
<evidence type="ECO:0000313" key="2">
    <source>
        <dbReference type="EMBL" id="GAA4822997.1"/>
    </source>
</evidence>
<organism evidence="2 3">
    <name type="scientific">Tomitella cavernea</name>
    <dbReference type="NCBI Taxonomy" id="1387982"/>
    <lineage>
        <taxon>Bacteria</taxon>
        <taxon>Bacillati</taxon>
        <taxon>Actinomycetota</taxon>
        <taxon>Actinomycetes</taxon>
        <taxon>Mycobacteriales</taxon>
        <taxon>Tomitella</taxon>
    </lineage>
</organism>
<evidence type="ECO:0000313" key="3">
    <source>
        <dbReference type="Proteomes" id="UP001500839"/>
    </source>
</evidence>
<dbReference type="SMART" id="SM00506">
    <property type="entry name" value="A1pp"/>
    <property type="match status" value="1"/>
</dbReference>
<gene>
    <name evidence="2" type="ORF">GCM10023353_34570</name>
</gene>
<dbReference type="Proteomes" id="UP001500839">
    <property type="component" value="Unassembled WGS sequence"/>
</dbReference>
<comment type="caution">
    <text evidence="2">The sequence shown here is derived from an EMBL/GenBank/DDBJ whole genome shotgun (WGS) entry which is preliminary data.</text>
</comment>
<dbReference type="PANTHER" id="PTHR11106">
    <property type="entry name" value="GANGLIOSIDE INDUCED DIFFERENTIATION ASSOCIATED PROTEIN 2-RELATED"/>
    <property type="match status" value="1"/>
</dbReference>
<dbReference type="Gene3D" id="3.40.220.10">
    <property type="entry name" value="Leucine Aminopeptidase, subunit E, domain 1"/>
    <property type="match status" value="1"/>
</dbReference>